<comment type="caution">
    <text evidence="8">Lacks conserved residue(s) required for the propagation of feature annotation.</text>
</comment>
<dbReference type="CDD" id="cd02440">
    <property type="entry name" value="AdoMet_MTases"/>
    <property type="match status" value="1"/>
</dbReference>
<dbReference type="InterPro" id="IPR057326">
    <property type="entry name" value="KR_dom"/>
</dbReference>
<keyword evidence="5" id="KW-0560">Oxidoreductase</keyword>
<dbReference type="InterPro" id="IPR016039">
    <property type="entry name" value="Thiolase-like"/>
</dbReference>
<dbReference type="Pfam" id="PF02801">
    <property type="entry name" value="Ketoacyl-synt_C"/>
    <property type="match status" value="1"/>
</dbReference>
<dbReference type="Pfam" id="PF16197">
    <property type="entry name" value="KAsynt_C_assoc"/>
    <property type="match status" value="1"/>
</dbReference>
<evidence type="ECO:0000259" key="11">
    <source>
        <dbReference type="PROSITE" id="PS52019"/>
    </source>
</evidence>
<dbReference type="Pfam" id="PF00109">
    <property type="entry name" value="ketoacyl-synt"/>
    <property type="match status" value="1"/>
</dbReference>
<evidence type="ECO:0000256" key="5">
    <source>
        <dbReference type="ARBA" id="ARBA00023002"/>
    </source>
</evidence>
<proteinExistence type="predicted"/>
<evidence type="ECO:0000256" key="3">
    <source>
        <dbReference type="ARBA" id="ARBA00022679"/>
    </source>
</evidence>
<dbReference type="PROSITE" id="PS52019">
    <property type="entry name" value="PKS_MFAS_DH"/>
    <property type="match status" value="1"/>
</dbReference>
<dbReference type="SMART" id="SM00825">
    <property type="entry name" value="PKS_KS"/>
    <property type="match status" value="1"/>
</dbReference>
<dbReference type="SUPFAM" id="SSF52151">
    <property type="entry name" value="FabD/lysophospholipase-like"/>
    <property type="match status" value="1"/>
</dbReference>
<dbReference type="InterPro" id="IPR032821">
    <property type="entry name" value="PKS_assoc"/>
</dbReference>
<organism evidence="12 13">
    <name type="scientific">Periconia macrospinosa</name>
    <dbReference type="NCBI Taxonomy" id="97972"/>
    <lineage>
        <taxon>Eukaryota</taxon>
        <taxon>Fungi</taxon>
        <taxon>Dikarya</taxon>
        <taxon>Ascomycota</taxon>
        <taxon>Pezizomycotina</taxon>
        <taxon>Dothideomycetes</taxon>
        <taxon>Pleosporomycetidae</taxon>
        <taxon>Pleosporales</taxon>
        <taxon>Massarineae</taxon>
        <taxon>Periconiaceae</taxon>
        <taxon>Periconia</taxon>
    </lineage>
</organism>
<dbReference type="SUPFAM" id="SSF50129">
    <property type="entry name" value="GroES-like"/>
    <property type="match status" value="1"/>
</dbReference>
<dbReference type="GO" id="GO:0004315">
    <property type="term" value="F:3-oxoacyl-[acyl-carrier-protein] synthase activity"/>
    <property type="evidence" value="ECO:0007669"/>
    <property type="project" value="InterPro"/>
</dbReference>
<dbReference type="Gene3D" id="3.10.129.110">
    <property type="entry name" value="Polyketide synthase dehydratase"/>
    <property type="match status" value="1"/>
</dbReference>
<dbReference type="PROSITE" id="PS00012">
    <property type="entry name" value="PHOSPHOPANTETHEINE"/>
    <property type="match status" value="1"/>
</dbReference>
<dbReference type="SUPFAM" id="SSF47336">
    <property type="entry name" value="ACP-like"/>
    <property type="match status" value="1"/>
</dbReference>
<dbReference type="InterPro" id="IPR049551">
    <property type="entry name" value="PKS_DH_C"/>
</dbReference>
<sequence>MEPIAVIGFSFKLPGGAEDESSLWAMLQEARNVMKEYPPERVNLDTFYSAEMSRNNTLYSKGAHFLEEDPAVFDAPFFMITKAEAASMDPQQRKLLEVAYHALENAGIPMHKAAGSDTGIFASTMANDFERLLAKDPETNTPTAIVGTSPTIVAGRLSWFFDFKGPCLHVDTACSSSLTAVDLACQSLRNGASTMALVAGANLILSPDVSLAESNMLFLSPDSQCKTFTSGANGYSRGEGIVALILKKVSNALADGDVIRAVIRGSGSNHDGRTPSIGRPSTEAQQKLIERVYQDAALDFSKTRYFEAHGTGTAIGDPTETKAIGRVFRSYRSPEEPLYIGSIKANIGHIEAGSGIASVVKAILVLEKGIIPPNALFDDLNPKIDAEFYNLKVPDKSVLWPSVGLRRVSINSFGFGGSNAHVILDDAGHFLEDHGLVGNHRTQMFSNISMNGHHINGNGNGKLKVETETPKLLLFSAKDEGALKRLIGSYEVCYHSSIQGDSQKLQDLAFTLASRRSRFAWRSFTLITPDCSLNQWQPEDIFRNNAMAESSRLGIAFVFTGQGAQYVGMGQQLMAYTIFASALEEIRDIYKDLGAEWDLLEEFFTENNIHDPKYSQPLCTALQIALLTLLKSWSIIPDTVIGHSSGEIAAAYAIGALTLKGACKVAYWRGKLASVFARSGLQSGTMLSVNLSENGALEYLSRYELRDTLTVACINSPSNVTISGGNTDIDRLSALLTQDGIQSFRVKTSAAYHSPAMLAIAEEYRSRLSEVNENAYVDALPARIVMVSSLTGKPVTSKELSSAQYWIDNLISPVRFSEAIQRLVEVQAKTSMKLGTPNIRTVYDIVEIGPHSALRRPIMECLSELKQRSDKPVRYHSILNRLRPTLITPLELPARLVTYGYPVDITAVNTPNLPQQRTPLLSDTPKYPFDKSQSYWSESRLSRDFRLRGGTPAHSILGVRVSDWNPLEPRWRKFITEAPLFPATGMIIMALSAAQADFDAQRATAHGGKRIKSFYVSEATFLAPIIVRSRIELQTQLRPKRNLSETSAIWSDVHIYTYSEADDGASGRWMECFRATIQTQFVSSKTEVDGGREFLHTATKARSDLEAARQKCIKRVSKDSFYSYHASHGLRYGPRFQLADDIRCHDDGTTVATVHNIMDDCPVGSFVHPATLDATFQTCMTSAWTKIFPGAAPTFVPHRLFDTYVSATGWTGNSDSHFEVMTTSKMQGVGKGATCRVMVLNSNGDLLYDVKNLEISPVASASPDGTQPDKKLTYAITWKPLSSMMSGNQLATYCQTQSIASEKLEQEQANMVAFYTDLERVMLDIIRQTVSNIPSADVALLPEHLQYYFSWMQLQLRTHRAGYAHEGAMFTGLDLESMCQLLIARKPSWKLMISIVRHHERIAKGIFDPLELMFSTGEAEEFYADIGSHICRKVAPFFTLVAHEQPKQRILEVGAGTGSMTGNLLNIFRAHEKATGARAFSQYTYTDVSSAFFEAAKAKFADFDNDGRMLFQTFDLDRDALDQGFVPHTYDLVIASSVIHATSNIKSTLQNLQRLLKPHGRIVLLEITAPDHIVGSFVFGTLPGWWRGDEAKQASSPAVNEETWDAFLKDSGFSGNETVIRDWEDPRCHDFSLIISSAVEEKNTRGAPTNVIFVISETSEQEALASALAIKLAQEADCKCTIVPFAQVEERKTPHEDVHVFLLDVGQSFLEFLDDINFERIKAILLRTTKLLWICTAPVQDVSYSGKSLSTGLLRSLRSEDVRKHIVTLRIEDEDAGSQKTMVLADIVDVFKKSFQQNSSELEYVIRHNSLCVPRLSYKEQLNDSVYRAITPTPMSDTWEAGPPVKLSVTSPGALESLCFTEDHEHESSLGPQEVEIEAKAWGLSFRDVFLALGRLNEAEGFGFECAGYVRKVGSQCTDYSPGDRVCMVTRGSMRQYPRSDQREIHHIPQDMSFEEAASLIGPAITAVYSLVEIARLRRGEKVLIHSAAGATGQLAVMLAQSIGAEVFCTVGTDAKRSHMVKHFGIPESRILYSRDATFAQGIRRLTNGYGVDVLLNSLSGDRLIEGWKCMAPYGRFVEIGKVDIMSNQGLPMVGFQRNVTFTAVDFYHTTLHRKDITKDMLAKAMLLVKAGVFTSPNPLHTYPLSKVEEAFRYLQSGQHMGRIILVPREGDIVSKVVRKKPDWKFQTNASYLIVGGFGGLGRAILPWMVKKGARHIVVLSRKGSTTVAAQKIIAELRAKGVQVYAPKCDVSSRDELAAELTMVQSTMPPIKGCINAAMLLQDTFFANMSHSDWSGTVKSKLVSSTNLSALVPRDLDFFILFSSLSGVYGTPGQSNYAAGCASQDALARQRTEQGLKALSIDIGWMRTIGVVAESELYQRVREREADMQQIEEDEFLAVLDICCDPHREIEGADDCQLLLGPVIPSAIRAQGQDPPPILQRPLFSAFDELHRLDKVQALVNAQSSGHSTAMLLERAETEEEKKDIAVKALVEKVARALAIPSGNIDTAKPLFEYGVDSLAALELRNWMVKEFGSEMAVFDIMGGMNFVDIASSLIAH</sequence>
<dbReference type="InterPro" id="IPR014030">
    <property type="entry name" value="Ketoacyl_synth_N"/>
</dbReference>
<dbReference type="SMART" id="SM00829">
    <property type="entry name" value="PKS_ER"/>
    <property type="match status" value="1"/>
</dbReference>
<dbReference type="PANTHER" id="PTHR43775:SF29">
    <property type="entry name" value="ASPERFURANONE POLYKETIDE SYNTHASE AFOG-RELATED"/>
    <property type="match status" value="1"/>
</dbReference>
<evidence type="ECO:0000256" key="6">
    <source>
        <dbReference type="ARBA" id="ARBA00023268"/>
    </source>
</evidence>
<evidence type="ECO:0000313" key="12">
    <source>
        <dbReference type="EMBL" id="PVI01618.1"/>
    </source>
</evidence>
<dbReference type="Gene3D" id="3.90.180.10">
    <property type="entry name" value="Medium-chain alcohol dehydrogenases, catalytic domain"/>
    <property type="match status" value="1"/>
</dbReference>
<feature type="domain" description="Ketosynthase family 3 (KS3)" evidence="10">
    <location>
        <begin position="1"/>
        <end position="426"/>
    </location>
</feature>
<dbReference type="PANTHER" id="PTHR43775">
    <property type="entry name" value="FATTY ACID SYNTHASE"/>
    <property type="match status" value="1"/>
</dbReference>
<dbReference type="SMART" id="SM00822">
    <property type="entry name" value="PKS_KR"/>
    <property type="match status" value="1"/>
</dbReference>
<dbReference type="SUPFAM" id="SSF55048">
    <property type="entry name" value="Probable ACP-binding domain of malonyl-CoA ACP transacylase"/>
    <property type="match status" value="1"/>
</dbReference>
<dbReference type="InterPro" id="IPR016036">
    <property type="entry name" value="Malonyl_transacylase_ACP-bd"/>
</dbReference>
<feature type="region of interest" description="N-terminal hotdog fold" evidence="8">
    <location>
        <begin position="954"/>
        <end position="1084"/>
    </location>
</feature>
<feature type="domain" description="Carrier" evidence="9">
    <location>
        <begin position="2481"/>
        <end position="2557"/>
    </location>
</feature>
<dbReference type="STRING" id="97972.A0A2V1DTJ1"/>
<evidence type="ECO:0000256" key="4">
    <source>
        <dbReference type="ARBA" id="ARBA00022857"/>
    </source>
</evidence>
<dbReference type="InterPro" id="IPR011032">
    <property type="entry name" value="GroES-like_sf"/>
</dbReference>
<dbReference type="Pfam" id="PF08242">
    <property type="entry name" value="Methyltransf_12"/>
    <property type="match status" value="1"/>
</dbReference>
<dbReference type="Gene3D" id="3.40.50.150">
    <property type="entry name" value="Vaccinia Virus protein VP39"/>
    <property type="match status" value="1"/>
</dbReference>
<dbReference type="InterPro" id="IPR036291">
    <property type="entry name" value="NAD(P)-bd_dom_sf"/>
</dbReference>
<dbReference type="PROSITE" id="PS50075">
    <property type="entry name" value="CARRIER"/>
    <property type="match status" value="1"/>
</dbReference>
<dbReference type="Pfam" id="PF23114">
    <property type="entry name" value="NAD-bd_HRPKS_sdrA"/>
    <property type="match status" value="1"/>
</dbReference>
<dbReference type="CDD" id="cd05195">
    <property type="entry name" value="enoyl_red"/>
    <property type="match status" value="1"/>
</dbReference>
<dbReference type="InterPro" id="IPR018201">
    <property type="entry name" value="Ketoacyl_synth_AS"/>
</dbReference>
<feature type="region of interest" description="C-terminal hotdog fold" evidence="8">
    <location>
        <begin position="1113"/>
        <end position="1264"/>
    </location>
</feature>
<dbReference type="InterPro" id="IPR049900">
    <property type="entry name" value="PKS_mFAS_DH"/>
</dbReference>
<dbReference type="InterPro" id="IPR029063">
    <property type="entry name" value="SAM-dependent_MTases_sf"/>
</dbReference>
<dbReference type="GO" id="GO:0016491">
    <property type="term" value="F:oxidoreductase activity"/>
    <property type="evidence" value="ECO:0007669"/>
    <property type="project" value="UniProtKB-KW"/>
</dbReference>
<dbReference type="Pfam" id="PF00698">
    <property type="entry name" value="Acyl_transf_1"/>
    <property type="match status" value="1"/>
</dbReference>
<dbReference type="GO" id="GO:0006633">
    <property type="term" value="P:fatty acid biosynthetic process"/>
    <property type="evidence" value="ECO:0007669"/>
    <property type="project" value="InterPro"/>
</dbReference>
<dbReference type="SMART" id="SM00826">
    <property type="entry name" value="PKS_DH"/>
    <property type="match status" value="1"/>
</dbReference>
<dbReference type="SUPFAM" id="SSF53335">
    <property type="entry name" value="S-adenosyl-L-methionine-dependent methyltransferases"/>
    <property type="match status" value="1"/>
</dbReference>
<evidence type="ECO:0000256" key="7">
    <source>
        <dbReference type="ARBA" id="ARBA00023315"/>
    </source>
</evidence>
<dbReference type="Proteomes" id="UP000244855">
    <property type="component" value="Unassembled WGS sequence"/>
</dbReference>
<dbReference type="InterPro" id="IPR050091">
    <property type="entry name" value="PKS_NRPS_Biosynth_Enz"/>
</dbReference>
<keyword evidence="3" id="KW-0808">Transferase</keyword>
<evidence type="ECO:0000313" key="13">
    <source>
        <dbReference type="Proteomes" id="UP000244855"/>
    </source>
</evidence>
<dbReference type="InterPro" id="IPR014043">
    <property type="entry name" value="Acyl_transferase_dom"/>
</dbReference>
<evidence type="ECO:0000259" key="9">
    <source>
        <dbReference type="PROSITE" id="PS50075"/>
    </source>
</evidence>
<evidence type="ECO:0000256" key="1">
    <source>
        <dbReference type="ARBA" id="ARBA00022450"/>
    </source>
</evidence>
<dbReference type="InterPro" id="IPR020807">
    <property type="entry name" value="PKS_DH"/>
</dbReference>
<keyword evidence="4" id="KW-0521">NADP</keyword>
<evidence type="ECO:0000259" key="10">
    <source>
        <dbReference type="PROSITE" id="PS52004"/>
    </source>
</evidence>
<dbReference type="InterPro" id="IPR013968">
    <property type="entry name" value="PKS_KR"/>
</dbReference>
<dbReference type="Pfam" id="PF14765">
    <property type="entry name" value="PS-DH"/>
    <property type="match status" value="1"/>
</dbReference>
<dbReference type="FunFam" id="3.40.50.720:FF:000209">
    <property type="entry name" value="Polyketide synthase Pks12"/>
    <property type="match status" value="1"/>
</dbReference>
<evidence type="ECO:0000256" key="2">
    <source>
        <dbReference type="ARBA" id="ARBA00022553"/>
    </source>
</evidence>
<dbReference type="InterPro" id="IPR013217">
    <property type="entry name" value="Methyltransf_12"/>
</dbReference>
<dbReference type="SUPFAM" id="SSF53901">
    <property type="entry name" value="Thiolase-like"/>
    <property type="match status" value="1"/>
</dbReference>
<dbReference type="Pfam" id="PF13602">
    <property type="entry name" value="ADH_zinc_N_2"/>
    <property type="match status" value="1"/>
</dbReference>
<evidence type="ECO:0000256" key="8">
    <source>
        <dbReference type="PROSITE-ProRule" id="PRU01363"/>
    </source>
</evidence>
<dbReference type="SUPFAM" id="SSF51735">
    <property type="entry name" value="NAD(P)-binding Rossmann-fold domains"/>
    <property type="match status" value="2"/>
</dbReference>
<dbReference type="SMART" id="SM00823">
    <property type="entry name" value="PKS_PP"/>
    <property type="match status" value="1"/>
</dbReference>
<dbReference type="SMART" id="SM00827">
    <property type="entry name" value="PKS_AT"/>
    <property type="match status" value="1"/>
</dbReference>
<dbReference type="InterPro" id="IPR001227">
    <property type="entry name" value="Ac_transferase_dom_sf"/>
</dbReference>
<reference evidence="12 13" key="1">
    <citation type="journal article" date="2018" name="Sci. Rep.">
        <title>Comparative genomics provides insights into the lifestyle and reveals functional heterogeneity of dark septate endophytic fungi.</title>
        <authorList>
            <person name="Knapp D.G."/>
            <person name="Nemeth J.B."/>
            <person name="Barry K."/>
            <person name="Hainaut M."/>
            <person name="Henrissat B."/>
            <person name="Johnson J."/>
            <person name="Kuo A."/>
            <person name="Lim J.H.P."/>
            <person name="Lipzen A."/>
            <person name="Nolan M."/>
            <person name="Ohm R.A."/>
            <person name="Tamas L."/>
            <person name="Grigoriev I.V."/>
            <person name="Spatafora J.W."/>
            <person name="Nagy L.G."/>
            <person name="Kovacs G.M."/>
        </authorList>
    </citation>
    <scope>NUCLEOTIDE SEQUENCE [LARGE SCALE GENOMIC DNA]</scope>
    <source>
        <strain evidence="12 13">DSE2036</strain>
    </source>
</reference>
<keyword evidence="13" id="KW-1185">Reference proteome</keyword>
<dbReference type="InterPro" id="IPR036736">
    <property type="entry name" value="ACP-like_sf"/>
</dbReference>
<dbReference type="CDD" id="cd00833">
    <property type="entry name" value="PKS"/>
    <property type="match status" value="1"/>
</dbReference>
<feature type="domain" description="PKS/mFAS DH" evidence="11">
    <location>
        <begin position="954"/>
        <end position="1264"/>
    </location>
</feature>
<dbReference type="Pfam" id="PF08659">
    <property type="entry name" value="KR"/>
    <property type="match status" value="1"/>
</dbReference>
<accession>A0A2V1DTJ1</accession>
<protein>
    <submittedName>
        <fullName evidence="12">Uncharacterized protein</fullName>
    </submittedName>
</protein>
<dbReference type="GO" id="GO:1901336">
    <property type="term" value="P:lactone biosynthetic process"/>
    <property type="evidence" value="ECO:0007669"/>
    <property type="project" value="UniProtKB-ARBA"/>
</dbReference>
<keyword evidence="6" id="KW-0511">Multifunctional enzyme</keyword>
<dbReference type="InterPro" id="IPR016035">
    <property type="entry name" value="Acyl_Trfase/lysoPLipase"/>
</dbReference>
<keyword evidence="7" id="KW-0012">Acyltransferase</keyword>
<gene>
    <name evidence="12" type="ORF">DM02DRAFT_590921</name>
</gene>
<dbReference type="PROSITE" id="PS00606">
    <property type="entry name" value="KS3_1"/>
    <property type="match status" value="1"/>
</dbReference>
<keyword evidence="1" id="KW-0596">Phosphopantetheine</keyword>
<dbReference type="InterPro" id="IPR006162">
    <property type="entry name" value="Ppantetheine_attach_site"/>
</dbReference>
<dbReference type="InterPro" id="IPR020843">
    <property type="entry name" value="ER"/>
</dbReference>
<dbReference type="InterPro" id="IPR020841">
    <property type="entry name" value="PKS_Beta-ketoAc_synthase_dom"/>
</dbReference>
<dbReference type="GO" id="GO:0030639">
    <property type="term" value="P:polyketide biosynthetic process"/>
    <property type="evidence" value="ECO:0007669"/>
    <property type="project" value="UniProtKB-ARBA"/>
</dbReference>
<dbReference type="Pfam" id="PF08240">
    <property type="entry name" value="ADH_N"/>
    <property type="match status" value="1"/>
</dbReference>
<dbReference type="InterPro" id="IPR056501">
    <property type="entry name" value="NAD-bd_HRPKS_sdrA"/>
</dbReference>
<dbReference type="InterPro" id="IPR020806">
    <property type="entry name" value="PKS_PP-bd"/>
</dbReference>
<dbReference type="InterPro" id="IPR042104">
    <property type="entry name" value="PKS_dehydratase_sf"/>
</dbReference>
<dbReference type="GO" id="GO:0004312">
    <property type="term" value="F:fatty acid synthase activity"/>
    <property type="evidence" value="ECO:0007669"/>
    <property type="project" value="TreeGrafter"/>
</dbReference>
<keyword evidence="2" id="KW-0597">Phosphoprotein</keyword>
<dbReference type="Pfam" id="PF23297">
    <property type="entry name" value="ACP_SdgA_C"/>
    <property type="match status" value="1"/>
</dbReference>
<dbReference type="InterPro" id="IPR014031">
    <property type="entry name" value="Ketoacyl_synth_C"/>
</dbReference>
<dbReference type="Gene3D" id="3.30.70.3290">
    <property type="match status" value="1"/>
</dbReference>
<dbReference type="Gene3D" id="3.40.47.10">
    <property type="match status" value="1"/>
</dbReference>
<dbReference type="GO" id="GO:0031177">
    <property type="term" value="F:phosphopantetheine binding"/>
    <property type="evidence" value="ECO:0007669"/>
    <property type="project" value="InterPro"/>
</dbReference>
<dbReference type="Gene3D" id="1.10.1200.10">
    <property type="entry name" value="ACP-like"/>
    <property type="match status" value="1"/>
</dbReference>
<dbReference type="EMBL" id="KZ805355">
    <property type="protein sequence ID" value="PVI01618.1"/>
    <property type="molecule type" value="Genomic_DNA"/>
</dbReference>
<name>A0A2V1DTJ1_9PLEO</name>
<dbReference type="PROSITE" id="PS52004">
    <property type="entry name" value="KS3_2"/>
    <property type="match status" value="1"/>
</dbReference>
<dbReference type="InterPro" id="IPR009081">
    <property type="entry name" value="PP-bd_ACP"/>
</dbReference>
<dbReference type="InterPro" id="IPR013154">
    <property type="entry name" value="ADH-like_N"/>
</dbReference>
<dbReference type="OrthoDB" id="329835at2759"/>
<dbReference type="Gene3D" id="3.40.50.720">
    <property type="entry name" value="NAD(P)-binding Rossmann-like Domain"/>
    <property type="match status" value="2"/>
</dbReference>
<dbReference type="Gene3D" id="3.40.366.10">
    <property type="entry name" value="Malonyl-Coenzyme A Acyl Carrier Protein, domain 2"/>
    <property type="match status" value="1"/>
</dbReference>